<dbReference type="KEGG" id="char:122133268"/>
<reference evidence="2" key="1">
    <citation type="submission" date="2025-08" db="UniProtKB">
        <authorList>
            <consortium name="RefSeq"/>
        </authorList>
    </citation>
    <scope>IDENTIFICATION</scope>
</reference>
<protein>
    <submittedName>
        <fullName evidence="2">Uncharacterized protein LOC122133268 isoform X1</fullName>
    </submittedName>
</protein>
<sequence length="91" mass="10596">MCVMLSRGEKRTKYMSIRIIMQKAEFECSTESSSAKALKLRELSQHRETQLALTALTLVRRAALTTVLQQEEEQYSRELRQKGMAVYQQRV</sequence>
<dbReference type="InterPro" id="IPR029375">
    <property type="entry name" value="CFAP141"/>
</dbReference>
<dbReference type="Proteomes" id="UP000515152">
    <property type="component" value="Chromosome 11"/>
</dbReference>
<dbReference type="RefSeq" id="XP_042564997.1">
    <property type="nucleotide sequence ID" value="XM_042709063.1"/>
</dbReference>
<accession>A0A8M1KMA4</accession>
<gene>
    <name evidence="2" type="primary">LOC122133268</name>
</gene>
<keyword evidence="1" id="KW-1185">Reference proteome</keyword>
<organism evidence="1 2">
    <name type="scientific">Clupea harengus</name>
    <name type="common">Atlantic herring</name>
    <dbReference type="NCBI Taxonomy" id="7950"/>
    <lineage>
        <taxon>Eukaryota</taxon>
        <taxon>Metazoa</taxon>
        <taxon>Chordata</taxon>
        <taxon>Craniata</taxon>
        <taxon>Vertebrata</taxon>
        <taxon>Euteleostomi</taxon>
        <taxon>Actinopterygii</taxon>
        <taxon>Neopterygii</taxon>
        <taxon>Teleostei</taxon>
        <taxon>Clupei</taxon>
        <taxon>Clupeiformes</taxon>
        <taxon>Clupeoidei</taxon>
        <taxon>Clupeidae</taxon>
        <taxon>Clupea</taxon>
    </lineage>
</organism>
<dbReference type="GeneID" id="122133268"/>
<name>A0A8M1KMA4_CLUHA</name>
<dbReference type="AlphaFoldDB" id="A0A8M1KMA4"/>
<evidence type="ECO:0000313" key="1">
    <source>
        <dbReference type="Proteomes" id="UP000515152"/>
    </source>
</evidence>
<dbReference type="OrthoDB" id="2122938at2759"/>
<dbReference type="Pfam" id="PF15104">
    <property type="entry name" value="CFAP141"/>
    <property type="match status" value="1"/>
</dbReference>
<evidence type="ECO:0000313" key="2">
    <source>
        <dbReference type="RefSeq" id="XP_042564997.1"/>
    </source>
</evidence>
<proteinExistence type="predicted"/>